<dbReference type="InterPro" id="IPR014284">
    <property type="entry name" value="RNA_pol_sigma-70_dom"/>
</dbReference>
<keyword evidence="11" id="KW-1185">Reference proteome</keyword>
<keyword evidence="5 6" id="KW-0804">Transcription</keyword>
<dbReference type="InterPro" id="IPR007627">
    <property type="entry name" value="RNA_pol_sigma70_r2"/>
</dbReference>
<feature type="transmembrane region" description="Helical" evidence="7">
    <location>
        <begin position="275"/>
        <end position="294"/>
    </location>
</feature>
<evidence type="ECO:0000313" key="10">
    <source>
        <dbReference type="EMBL" id="RUO50069.1"/>
    </source>
</evidence>
<dbReference type="InterPro" id="IPR013324">
    <property type="entry name" value="RNA_pol_sigma_r3/r4-like"/>
</dbReference>
<dbReference type="AlphaFoldDB" id="A0A432XMZ0"/>
<keyword evidence="3 6" id="KW-0731">Sigma factor</keyword>
<dbReference type="Gene3D" id="1.10.10.10">
    <property type="entry name" value="Winged helix-like DNA-binding domain superfamily/Winged helix DNA-binding domain"/>
    <property type="match status" value="1"/>
</dbReference>
<feature type="domain" description="RNA polymerase sigma factor 70 region 4 type 2" evidence="9">
    <location>
        <begin position="130"/>
        <end position="181"/>
    </location>
</feature>
<dbReference type="GO" id="GO:0016987">
    <property type="term" value="F:sigma factor activity"/>
    <property type="evidence" value="ECO:0007669"/>
    <property type="project" value="UniProtKB-KW"/>
</dbReference>
<dbReference type="InterPro" id="IPR000838">
    <property type="entry name" value="RNA_pol_sigma70_ECF_CS"/>
</dbReference>
<evidence type="ECO:0000256" key="2">
    <source>
        <dbReference type="ARBA" id="ARBA00023015"/>
    </source>
</evidence>
<keyword evidence="4 6" id="KW-0238">DNA-binding</keyword>
<dbReference type="GO" id="GO:0006352">
    <property type="term" value="P:DNA-templated transcription initiation"/>
    <property type="evidence" value="ECO:0007669"/>
    <property type="project" value="InterPro"/>
</dbReference>
<evidence type="ECO:0000256" key="6">
    <source>
        <dbReference type="RuleBase" id="RU000716"/>
    </source>
</evidence>
<dbReference type="CDD" id="cd06171">
    <property type="entry name" value="Sigma70_r4"/>
    <property type="match status" value="1"/>
</dbReference>
<dbReference type="InterPro" id="IPR039425">
    <property type="entry name" value="RNA_pol_sigma-70-like"/>
</dbReference>
<evidence type="ECO:0000256" key="7">
    <source>
        <dbReference type="SAM" id="Phobius"/>
    </source>
</evidence>
<accession>A0A432XMZ0</accession>
<evidence type="ECO:0000259" key="8">
    <source>
        <dbReference type="Pfam" id="PF04542"/>
    </source>
</evidence>
<dbReference type="Proteomes" id="UP000287330">
    <property type="component" value="Unassembled WGS sequence"/>
</dbReference>
<feature type="transmembrane region" description="Helical" evidence="7">
    <location>
        <begin position="234"/>
        <end position="254"/>
    </location>
</feature>
<dbReference type="Pfam" id="PF04542">
    <property type="entry name" value="Sigma70_r2"/>
    <property type="match status" value="1"/>
</dbReference>
<reference evidence="11" key="1">
    <citation type="journal article" date="2018" name="Front. Microbiol.">
        <title>Genome-Based Analysis Reveals the Taxonomy and Diversity of the Family Idiomarinaceae.</title>
        <authorList>
            <person name="Liu Y."/>
            <person name="Lai Q."/>
            <person name="Shao Z."/>
        </authorList>
    </citation>
    <scope>NUCLEOTIDE SEQUENCE [LARGE SCALE GENOMIC DNA]</scope>
    <source>
        <strain evidence="11">F23</strain>
    </source>
</reference>
<organism evidence="10 11">
    <name type="scientific">Idiomarina fontislapidosi</name>
    <dbReference type="NCBI Taxonomy" id="263723"/>
    <lineage>
        <taxon>Bacteria</taxon>
        <taxon>Pseudomonadati</taxon>
        <taxon>Pseudomonadota</taxon>
        <taxon>Gammaproteobacteria</taxon>
        <taxon>Alteromonadales</taxon>
        <taxon>Idiomarinaceae</taxon>
        <taxon>Idiomarina</taxon>
    </lineage>
</organism>
<comment type="similarity">
    <text evidence="1 6">Belongs to the sigma-70 factor family. ECF subfamily.</text>
</comment>
<dbReference type="PANTHER" id="PTHR43133">
    <property type="entry name" value="RNA POLYMERASE ECF-TYPE SIGMA FACTO"/>
    <property type="match status" value="1"/>
</dbReference>
<evidence type="ECO:0000259" key="9">
    <source>
        <dbReference type="Pfam" id="PF08281"/>
    </source>
</evidence>
<gene>
    <name evidence="10" type="ORF">CWE25_12880</name>
</gene>
<dbReference type="SUPFAM" id="SSF88946">
    <property type="entry name" value="Sigma2 domain of RNA polymerase sigma factors"/>
    <property type="match status" value="1"/>
</dbReference>
<dbReference type="RefSeq" id="WP_110576401.1">
    <property type="nucleotide sequence ID" value="NZ_PIPV01000017.1"/>
</dbReference>
<protein>
    <recommendedName>
        <fullName evidence="6">RNA polymerase sigma factor</fullName>
    </recommendedName>
</protein>
<keyword evidence="7" id="KW-0812">Transmembrane</keyword>
<evidence type="ECO:0000313" key="11">
    <source>
        <dbReference type="Proteomes" id="UP000287330"/>
    </source>
</evidence>
<sequence length="359" mass="39123">MTNQTAQYAALNASIEQARQGNSQAFAEIVTHTQNLVASIALAIVKDIRASEEVAQEAYLIVWQKMNTLRKTRSFLPWLRQITRHCAYQWLSKEHVRRTDYKDNLDEELGAVLSDESPEASLSEQQQQAIIYHALDKLPEQSRDVVLLYYREQQSAEHVAELLGITPEAVRQRLSRARKQLAQQLLSRVGKAALLSAPSISISTLLTTGAMVGSAPAAAAGFSLTSGVATSVKWLALLGAMAVTILGGLAGLFIGSHRAQKMAATDAIRQQLVRMRNQAAVFMIVVGSLFILSYEVDPGWLLPTLSYLVLLLGILTYQRRVQRLVCSGGRSLSCYLGLALGLGGGLTGFFAGLILSGRL</sequence>
<dbReference type="SUPFAM" id="SSF88659">
    <property type="entry name" value="Sigma3 and sigma4 domains of RNA polymerase sigma factors"/>
    <property type="match status" value="1"/>
</dbReference>
<feature type="domain" description="RNA polymerase sigma-70 region 2" evidence="8">
    <location>
        <begin position="30"/>
        <end position="94"/>
    </location>
</feature>
<dbReference type="PANTHER" id="PTHR43133:SF25">
    <property type="entry name" value="RNA POLYMERASE SIGMA FACTOR RFAY-RELATED"/>
    <property type="match status" value="1"/>
</dbReference>
<feature type="transmembrane region" description="Helical" evidence="7">
    <location>
        <begin position="300"/>
        <end position="320"/>
    </location>
</feature>
<dbReference type="Gene3D" id="1.10.1740.10">
    <property type="match status" value="1"/>
</dbReference>
<name>A0A432XMZ0_9GAMM</name>
<keyword evidence="2 6" id="KW-0805">Transcription regulation</keyword>
<keyword evidence="7" id="KW-0472">Membrane</keyword>
<keyword evidence="7" id="KW-1133">Transmembrane helix</keyword>
<dbReference type="InterPro" id="IPR013249">
    <property type="entry name" value="RNA_pol_sigma70_r4_t2"/>
</dbReference>
<dbReference type="EMBL" id="PIPV01000017">
    <property type="protein sequence ID" value="RUO50069.1"/>
    <property type="molecule type" value="Genomic_DNA"/>
</dbReference>
<dbReference type="InterPro" id="IPR013325">
    <property type="entry name" value="RNA_pol_sigma_r2"/>
</dbReference>
<feature type="transmembrane region" description="Helical" evidence="7">
    <location>
        <begin position="192"/>
        <end position="214"/>
    </location>
</feature>
<evidence type="ECO:0000256" key="3">
    <source>
        <dbReference type="ARBA" id="ARBA00023082"/>
    </source>
</evidence>
<evidence type="ECO:0000256" key="5">
    <source>
        <dbReference type="ARBA" id="ARBA00023163"/>
    </source>
</evidence>
<evidence type="ECO:0000256" key="1">
    <source>
        <dbReference type="ARBA" id="ARBA00010641"/>
    </source>
</evidence>
<dbReference type="PROSITE" id="PS01063">
    <property type="entry name" value="SIGMA70_ECF"/>
    <property type="match status" value="1"/>
</dbReference>
<dbReference type="Pfam" id="PF08281">
    <property type="entry name" value="Sigma70_r4_2"/>
    <property type="match status" value="1"/>
</dbReference>
<dbReference type="OrthoDB" id="5757196at2"/>
<evidence type="ECO:0000256" key="4">
    <source>
        <dbReference type="ARBA" id="ARBA00023125"/>
    </source>
</evidence>
<dbReference type="InterPro" id="IPR036388">
    <property type="entry name" value="WH-like_DNA-bd_sf"/>
</dbReference>
<feature type="transmembrane region" description="Helical" evidence="7">
    <location>
        <begin position="332"/>
        <end position="355"/>
    </location>
</feature>
<comment type="caution">
    <text evidence="10">The sequence shown here is derived from an EMBL/GenBank/DDBJ whole genome shotgun (WGS) entry which is preliminary data.</text>
</comment>
<dbReference type="NCBIfam" id="TIGR02937">
    <property type="entry name" value="sigma70-ECF"/>
    <property type="match status" value="1"/>
</dbReference>
<dbReference type="GO" id="GO:0003677">
    <property type="term" value="F:DNA binding"/>
    <property type="evidence" value="ECO:0007669"/>
    <property type="project" value="UniProtKB-KW"/>
</dbReference>
<proteinExistence type="inferred from homology"/>